<feature type="compositionally biased region" description="Pro residues" evidence="1">
    <location>
        <begin position="43"/>
        <end position="57"/>
    </location>
</feature>
<dbReference type="EMBL" id="VFET01000010">
    <property type="protein sequence ID" value="TWS04038.1"/>
    <property type="molecule type" value="Genomic_DNA"/>
</dbReference>
<name>A0A5C5QFJ3_9PSED</name>
<dbReference type="Proteomes" id="UP000317951">
    <property type="component" value="Unassembled WGS sequence"/>
</dbReference>
<evidence type="ECO:0000256" key="1">
    <source>
        <dbReference type="SAM" id="MobiDB-lite"/>
    </source>
</evidence>
<comment type="caution">
    <text evidence="2">The sequence shown here is derived from an EMBL/GenBank/DDBJ whole genome shotgun (WGS) entry which is preliminary data.</text>
</comment>
<evidence type="ECO:0000313" key="2">
    <source>
        <dbReference type="EMBL" id="TWS04038.1"/>
    </source>
</evidence>
<reference evidence="2 3" key="1">
    <citation type="submission" date="2019-06" db="EMBL/GenBank/DDBJ databases">
        <title>Pseudomonas bimorpha sp. nov. isolated from bovine raw milk and skim milk concentrate.</title>
        <authorList>
            <person name="Hofmann K."/>
            <person name="Huptas C."/>
            <person name="Doll E."/>
            <person name="Scherer S."/>
            <person name="Wenning M."/>
        </authorList>
    </citation>
    <scope>NUCLEOTIDE SEQUENCE [LARGE SCALE GENOMIC DNA]</scope>
    <source>
        <strain evidence="2 3">DSM 17835</strain>
    </source>
</reference>
<feature type="region of interest" description="Disordered" evidence="1">
    <location>
        <begin position="42"/>
        <end position="77"/>
    </location>
</feature>
<protein>
    <submittedName>
        <fullName evidence="2">Uncharacterized protein</fullName>
    </submittedName>
</protein>
<dbReference type="AlphaFoldDB" id="A0A5C5QFJ3"/>
<sequence length="77" mass="8594">MPTALPVLLRHRSVILPWERCPYASNHQRAVPSRRHSACRCLKPPPPHAPQNYPPAPSATCANKTRRSLPRSAVPRA</sequence>
<organism evidence="2 3">
    <name type="scientific">Pseudomonas extremaustralis</name>
    <dbReference type="NCBI Taxonomy" id="359110"/>
    <lineage>
        <taxon>Bacteria</taxon>
        <taxon>Pseudomonadati</taxon>
        <taxon>Pseudomonadota</taxon>
        <taxon>Gammaproteobacteria</taxon>
        <taxon>Pseudomonadales</taxon>
        <taxon>Pseudomonadaceae</taxon>
        <taxon>Pseudomonas</taxon>
    </lineage>
</organism>
<evidence type="ECO:0000313" key="3">
    <source>
        <dbReference type="Proteomes" id="UP000317951"/>
    </source>
</evidence>
<accession>A0A5C5QFJ3</accession>
<proteinExistence type="predicted"/>
<gene>
    <name evidence="2" type="ORF">FIV36_13890</name>
</gene>